<evidence type="ECO:0000313" key="2">
    <source>
        <dbReference type="WBParaSite" id="PTRK_0001400400.1"/>
    </source>
</evidence>
<name>A0A0N4ZYY9_PARTI</name>
<accession>A0A0N4ZYY9</accession>
<keyword evidence="1" id="KW-1185">Reference proteome</keyword>
<organism evidence="1 2">
    <name type="scientific">Parastrongyloides trichosuri</name>
    <name type="common">Possum-specific nematode worm</name>
    <dbReference type="NCBI Taxonomy" id="131310"/>
    <lineage>
        <taxon>Eukaryota</taxon>
        <taxon>Metazoa</taxon>
        <taxon>Ecdysozoa</taxon>
        <taxon>Nematoda</taxon>
        <taxon>Chromadorea</taxon>
        <taxon>Rhabditida</taxon>
        <taxon>Tylenchina</taxon>
        <taxon>Panagrolaimomorpha</taxon>
        <taxon>Strongyloidoidea</taxon>
        <taxon>Strongyloididae</taxon>
        <taxon>Parastrongyloides</taxon>
    </lineage>
</organism>
<reference evidence="2" key="1">
    <citation type="submission" date="2017-02" db="UniProtKB">
        <authorList>
            <consortium name="WormBaseParasite"/>
        </authorList>
    </citation>
    <scope>IDENTIFICATION</scope>
</reference>
<proteinExistence type="predicted"/>
<dbReference type="AlphaFoldDB" id="A0A0N4ZYY9"/>
<protein>
    <submittedName>
        <fullName evidence="2">Nfu_N domain-containing protein</fullName>
    </submittedName>
</protein>
<evidence type="ECO:0000313" key="1">
    <source>
        <dbReference type="Proteomes" id="UP000038045"/>
    </source>
</evidence>
<dbReference type="Proteomes" id="UP000038045">
    <property type="component" value="Unplaced"/>
</dbReference>
<sequence length="115" mass="13223">MSSDNKTSYDFQLKLKADLVNVKVIVLEYCYILYVGRKNEIDVMTMGNFGRSTLLNLTPGVISQNYVENFNLKLSKVFQGKQIFVNTDLSMDDTPEFWSDLFIKIVPKLKEVLSI</sequence>
<dbReference type="WBParaSite" id="PTRK_0001400400.1">
    <property type="protein sequence ID" value="PTRK_0001400400.1"/>
    <property type="gene ID" value="PTRK_0001400400"/>
</dbReference>